<evidence type="ECO:0000256" key="1">
    <source>
        <dbReference type="SAM" id="Phobius"/>
    </source>
</evidence>
<reference evidence="3" key="1">
    <citation type="submission" date="2023-03" db="EMBL/GenBank/DDBJ databases">
        <authorList>
            <person name="Steffen K."/>
            <person name="Cardenas P."/>
        </authorList>
    </citation>
    <scope>NUCLEOTIDE SEQUENCE</scope>
</reference>
<evidence type="ECO:0000256" key="2">
    <source>
        <dbReference type="SAM" id="SignalP"/>
    </source>
</evidence>
<sequence>MLGFCKQRWRAHLFAIVCVVLCGCTVAGITIQLLECCINSPGTEEKWFMDCIYGCATVFSNMPIVIISLVTFEYMPPEVCQSPTTDRIIKAVDLNAVLHLPPLLYRLSRCCNHECSFYFTILHLLGLIFVGVTILHSTGCIFM</sequence>
<feature type="transmembrane region" description="Helical" evidence="1">
    <location>
        <begin position="117"/>
        <end position="142"/>
    </location>
</feature>
<dbReference type="Proteomes" id="UP001174909">
    <property type="component" value="Unassembled WGS sequence"/>
</dbReference>
<organism evidence="3 4">
    <name type="scientific">Geodia barretti</name>
    <name type="common">Barrett's horny sponge</name>
    <dbReference type="NCBI Taxonomy" id="519541"/>
    <lineage>
        <taxon>Eukaryota</taxon>
        <taxon>Metazoa</taxon>
        <taxon>Porifera</taxon>
        <taxon>Demospongiae</taxon>
        <taxon>Heteroscleromorpha</taxon>
        <taxon>Tetractinellida</taxon>
        <taxon>Astrophorina</taxon>
        <taxon>Geodiidae</taxon>
        <taxon>Geodia</taxon>
    </lineage>
</organism>
<keyword evidence="2" id="KW-0732">Signal</keyword>
<feature type="chain" id="PRO_5041374874" evidence="2">
    <location>
        <begin position="28"/>
        <end position="143"/>
    </location>
</feature>
<dbReference type="EMBL" id="CASHTH010004416">
    <property type="protein sequence ID" value="CAI8056992.1"/>
    <property type="molecule type" value="Genomic_DNA"/>
</dbReference>
<proteinExistence type="predicted"/>
<gene>
    <name evidence="3" type="ORF">GBAR_LOCUS31045</name>
</gene>
<keyword evidence="1" id="KW-0812">Transmembrane</keyword>
<accession>A0AA35U1J2</accession>
<dbReference type="PROSITE" id="PS51257">
    <property type="entry name" value="PROKAR_LIPOPROTEIN"/>
    <property type="match status" value="1"/>
</dbReference>
<protein>
    <submittedName>
        <fullName evidence="3">Uncharacterized protein</fullName>
    </submittedName>
</protein>
<evidence type="ECO:0000313" key="4">
    <source>
        <dbReference type="Proteomes" id="UP001174909"/>
    </source>
</evidence>
<comment type="caution">
    <text evidence="3">The sequence shown here is derived from an EMBL/GenBank/DDBJ whole genome shotgun (WGS) entry which is preliminary data.</text>
</comment>
<keyword evidence="4" id="KW-1185">Reference proteome</keyword>
<evidence type="ECO:0000313" key="3">
    <source>
        <dbReference type="EMBL" id="CAI8056992.1"/>
    </source>
</evidence>
<feature type="signal peptide" evidence="2">
    <location>
        <begin position="1"/>
        <end position="27"/>
    </location>
</feature>
<keyword evidence="1" id="KW-0472">Membrane</keyword>
<name>A0AA35U1J2_GEOBA</name>
<keyword evidence="1" id="KW-1133">Transmembrane helix</keyword>
<dbReference type="AlphaFoldDB" id="A0AA35U1J2"/>